<dbReference type="AlphaFoldDB" id="A0A7S2KZE9"/>
<feature type="transmembrane region" description="Helical" evidence="2">
    <location>
        <begin position="62"/>
        <end position="79"/>
    </location>
</feature>
<protein>
    <recommendedName>
        <fullName evidence="3">PDZ domain-containing protein</fullName>
    </recommendedName>
</protein>
<dbReference type="PROSITE" id="PS50106">
    <property type="entry name" value="PDZ"/>
    <property type="match status" value="1"/>
</dbReference>
<keyword evidence="2" id="KW-0472">Membrane</keyword>
<keyword evidence="2" id="KW-0812">Transmembrane</keyword>
<dbReference type="EMBL" id="HBGW01054664">
    <property type="protein sequence ID" value="CAD9591432.1"/>
    <property type="molecule type" value="Transcribed_RNA"/>
</dbReference>
<name>A0A7S2KZE9_9DINO</name>
<feature type="domain" description="PDZ" evidence="3">
    <location>
        <begin position="118"/>
        <end position="203"/>
    </location>
</feature>
<proteinExistence type="predicted"/>
<evidence type="ECO:0000313" key="4">
    <source>
        <dbReference type="EMBL" id="CAD9591432.1"/>
    </source>
</evidence>
<accession>A0A7S2KZE9</accession>
<reference evidence="4" key="1">
    <citation type="submission" date="2021-01" db="EMBL/GenBank/DDBJ databases">
        <authorList>
            <person name="Corre E."/>
            <person name="Pelletier E."/>
            <person name="Niang G."/>
            <person name="Scheremetjew M."/>
            <person name="Finn R."/>
            <person name="Kale V."/>
            <person name="Holt S."/>
            <person name="Cochrane G."/>
            <person name="Meng A."/>
            <person name="Brown T."/>
            <person name="Cohen L."/>
        </authorList>
    </citation>
    <scope>NUCLEOTIDE SEQUENCE</scope>
    <source>
        <strain evidence="4">RCC3387</strain>
    </source>
</reference>
<feature type="compositionally biased region" description="Low complexity" evidence="1">
    <location>
        <begin position="12"/>
        <end position="40"/>
    </location>
</feature>
<sequence>MGEQKVAKPRQKPAASPAAKKPAASAPAAKGSAAQAASKSKGNDAQAPSEAWLARFRPKPNPLFFALFASGCIWILALYQPCVVKGTKRDCGYSGISTGTCRTLACFIKSPGPYQKKKLKVKRADGESLGLALEQRPDAYVVQSLQPDGAASKHNSELASGSEDMVLPGDRLVKIGSSSGKDMAKELKGTSAKTVALEIQRSRLPRLLQFLHSGKTKPNLLETLLSAPGLAHFSSLWQFMAMVAMPGWFISGYPLSSLPAYFTMSAAVAFQLTRCCHDEKVPEGVPHCYQSNRESMPKLLRKVWSDTSALAAAFTKDPRAHLEWAFLPGK</sequence>
<evidence type="ECO:0000256" key="1">
    <source>
        <dbReference type="SAM" id="MobiDB-lite"/>
    </source>
</evidence>
<evidence type="ECO:0000256" key="2">
    <source>
        <dbReference type="SAM" id="Phobius"/>
    </source>
</evidence>
<dbReference type="InterPro" id="IPR001478">
    <property type="entry name" value="PDZ"/>
</dbReference>
<feature type="region of interest" description="Disordered" evidence="1">
    <location>
        <begin position="1"/>
        <end position="44"/>
    </location>
</feature>
<evidence type="ECO:0000259" key="3">
    <source>
        <dbReference type="PROSITE" id="PS50106"/>
    </source>
</evidence>
<keyword evidence="2" id="KW-1133">Transmembrane helix</keyword>
<gene>
    <name evidence="4" type="ORF">BRAN1462_LOCUS34691</name>
</gene>
<organism evidence="4">
    <name type="scientific">Zooxanthella nutricula</name>
    <dbReference type="NCBI Taxonomy" id="1333877"/>
    <lineage>
        <taxon>Eukaryota</taxon>
        <taxon>Sar</taxon>
        <taxon>Alveolata</taxon>
        <taxon>Dinophyceae</taxon>
        <taxon>Peridiniales</taxon>
        <taxon>Peridiniales incertae sedis</taxon>
        <taxon>Zooxanthella</taxon>
    </lineage>
</organism>